<evidence type="ECO:0000259" key="3">
    <source>
        <dbReference type="Pfam" id="PF13406"/>
    </source>
</evidence>
<dbReference type="Gene3D" id="6.10.250.3150">
    <property type="match status" value="1"/>
</dbReference>
<feature type="coiled-coil region" evidence="1">
    <location>
        <begin position="185"/>
        <end position="236"/>
    </location>
</feature>
<keyword evidence="1" id="KW-0175">Coiled coil</keyword>
<dbReference type="EMBL" id="LCBE01000007">
    <property type="protein sequence ID" value="KKS04383.1"/>
    <property type="molecule type" value="Genomic_DNA"/>
</dbReference>
<dbReference type="Proteomes" id="UP000034236">
    <property type="component" value="Unassembled WGS sequence"/>
</dbReference>
<dbReference type="SUPFAM" id="SSF53955">
    <property type="entry name" value="Lysozyme-like"/>
    <property type="match status" value="1"/>
</dbReference>
<proteinExistence type="predicted"/>
<dbReference type="Pfam" id="PF13406">
    <property type="entry name" value="SLT_2"/>
    <property type="match status" value="1"/>
</dbReference>
<feature type="chain" id="PRO_5002535614" evidence="2">
    <location>
        <begin position="23"/>
        <end position="444"/>
    </location>
</feature>
<gene>
    <name evidence="4" type="ORF">UU58_C0007G0028</name>
</gene>
<comment type="caution">
    <text evidence="4">The sequence shown here is derived from an EMBL/GenBank/DDBJ whole genome shotgun (WGS) entry which is preliminary data.</text>
</comment>
<keyword evidence="2" id="KW-0732">Signal</keyword>
<feature type="domain" description="Transglycosylase SLT" evidence="3">
    <location>
        <begin position="264"/>
        <end position="401"/>
    </location>
</feature>
<name>A0A0G0YVA2_9BACT</name>
<feature type="signal peptide" evidence="2">
    <location>
        <begin position="1"/>
        <end position="22"/>
    </location>
</feature>
<evidence type="ECO:0000313" key="5">
    <source>
        <dbReference type="Proteomes" id="UP000034236"/>
    </source>
</evidence>
<dbReference type="Gene3D" id="1.10.530.10">
    <property type="match status" value="1"/>
</dbReference>
<evidence type="ECO:0000256" key="2">
    <source>
        <dbReference type="SAM" id="SignalP"/>
    </source>
</evidence>
<reference evidence="4 5" key="1">
    <citation type="journal article" date="2015" name="Nature">
        <title>rRNA introns, odd ribosomes, and small enigmatic genomes across a large radiation of phyla.</title>
        <authorList>
            <person name="Brown C.T."/>
            <person name="Hug L.A."/>
            <person name="Thomas B.C."/>
            <person name="Sharon I."/>
            <person name="Castelle C.J."/>
            <person name="Singh A."/>
            <person name="Wilkins M.J."/>
            <person name="Williams K.H."/>
            <person name="Banfield J.F."/>
        </authorList>
    </citation>
    <scope>NUCLEOTIDE SEQUENCE [LARGE SCALE GENOMIC DNA]</scope>
</reference>
<accession>A0A0G0YVA2</accession>
<dbReference type="AlphaFoldDB" id="A0A0G0YVA2"/>
<organism evidence="4 5">
    <name type="scientific">Candidatus Nomurabacteria bacterium GW2011_GWA2_41_25</name>
    <dbReference type="NCBI Taxonomy" id="1618736"/>
    <lineage>
        <taxon>Bacteria</taxon>
        <taxon>Candidatus Nomuraibacteriota</taxon>
    </lineage>
</organism>
<evidence type="ECO:0000313" key="4">
    <source>
        <dbReference type="EMBL" id="KKS04383.1"/>
    </source>
</evidence>
<feature type="coiled-coil region" evidence="1">
    <location>
        <begin position="97"/>
        <end position="131"/>
    </location>
</feature>
<protein>
    <submittedName>
        <fullName evidence="4">Peptidase M23</fullName>
    </submittedName>
</protein>
<evidence type="ECO:0000256" key="1">
    <source>
        <dbReference type="SAM" id="Coils"/>
    </source>
</evidence>
<sequence length="444" mass="49294">MGRKTIVFIVFIFVFSSFFAQKANAEFDCLTLTITSNQAQKDYCRSELSQIEAQLTDLLNKQKEQQKQTGTLKGDVDYLTSQINALKAKIKARALIIAQLKIDIREKANTIESLSEKIDREHESLAQLIRNTNEFDDQTIVNLILSDESVSNFYSDLESYASIKQAIKASVDVIRGVKTQTETAKQDLEKKQNAETDAKVELEAAQKKVAKSEAEKKQLLAISKEKEQAYQKLAAEKKSRADKIRAALFQLRDTKAIPFGTALEYAKEAQNRTGVRPAFLLAIITQETNLGANIGTCNRPEDPPSKNWKAVMKPDRDLMPFERITSALGFNPYSMPVSCPWNGGWGGAMGPSQFIPSTWELYAKKVASALGIGGMPNPWEPEHAFMASAIYLGELGADNGGYTAERTAALKYYAGSNWKLKKNAFYGDGVMKKANSIQADIDLL</sequence>
<dbReference type="InterPro" id="IPR031304">
    <property type="entry name" value="SLT_2"/>
</dbReference>
<dbReference type="InterPro" id="IPR023346">
    <property type="entry name" value="Lysozyme-like_dom_sf"/>
</dbReference>